<evidence type="ECO:0000313" key="8">
    <source>
        <dbReference type="Proteomes" id="UP000179769"/>
    </source>
</evidence>
<dbReference type="InterPro" id="IPR050109">
    <property type="entry name" value="HTH-type_TetR-like_transc_reg"/>
</dbReference>
<evidence type="ECO:0000313" key="7">
    <source>
        <dbReference type="EMBL" id="OHV37372.1"/>
    </source>
</evidence>
<dbReference type="PANTHER" id="PTHR30055:SF234">
    <property type="entry name" value="HTH-TYPE TRANSCRIPTIONAL REGULATOR BETI"/>
    <property type="match status" value="1"/>
</dbReference>
<keyword evidence="2 4" id="KW-0238">DNA-binding</keyword>
<sequence length="228" mass="25271">MSWAERAADRSPSVQRSRSRSMRQMKVIVAAAKRLIAQKGTSFTTQELVKEAGVAMQTFYRHFEGKDQLLMAVIEEMVTDQAVRYEQDARDLPDPVARLRRHILSVLGSLDASGDESTGPRFITAEHWRLHQLYPEEMAQATQPFADLVAREIRAARDAGLLAPQDVERDAALVARLVMSVYHHYAFAAAPEPAEVIADHLWAFCLAGLGGDLGGGRPARPVRRPPSS</sequence>
<keyword evidence="3" id="KW-0804">Transcription</keyword>
<dbReference type="InterPro" id="IPR009057">
    <property type="entry name" value="Homeodomain-like_sf"/>
</dbReference>
<dbReference type="PRINTS" id="PR00455">
    <property type="entry name" value="HTHTETR"/>
</dbReference>
<evidence type="ECO:0000256" key="5">
    <source>
        <dbReference type="SAM" id="MobiDB-lite"/>
    </source>
</evidence>
<accession>A0A1S1QWE9</accession>
<comment type="caution">
    <text evidence="7">The sequence shown here is derived from an EMBL/GenBank/DDBJ whole genome shotgun (WGS) entry which is preliminary data.</text>
</comment>
<gene>
    <name evidence="7" type="ORF">BBK14_02565</name>
</gene>
<dbReference type="SUPFAM" id="SSF48498">
    <property type="entry name" value="Tetracyclin repressor-like, C-terminal domain"/>
    <property type="match status" value="1"/>
</dbReference>
<keyword evidence="8" id="KW-1185">Reference proteome</keyword>
<dbReference type="RefSeq" id="WP_071061768.1">
    <property type="nucleotide sequence ID" value="NZ_JBFLUH010000027.1"/>
</dbReference>
<dbReference type="Pfam" id="PF00440">
    <property type="entry name" value="TetR_N"/>
    <property type="match status" value="1"/>
</dbReference>
<dbReference type="Proteomes" id="UP000179769">
    <property type="component" value="Unassembled WGS sequence"/>
</dbReference>
<dbReference type="InterPro" id="IPR036271">
    <property type="entry name" value="Tet_transcr_reg_TetR-rel_C_sf"/>
</dbReference>
<dbReference type="Gene3D" id="1.10.10.60">
    <property type="entry name" value="Homeodomain-like"/>
    <property type="match status" value="1"/>
</dbReference>
<keyword evidence="1" id="KW-0805">Transcription regulation</keyword>
<dbReference type="PROSITE" id="PS50977">
    <property type="entry name" value="HTH_TETR_2"/>
    <property type="match status" value="1"/>
</dbReference>
<evidence type="ECO:0000256" key="4">
    <source>
        <dbReference type="PROSITE-ProRule" id="PRU00335"/>
    </source>
</evidence>
<evidence type="ECO:0000256" key="3">
    <source>
        <dbReference type="ARBA" id="ARBA00023163"/>
    </source>
</evidence>
<dbReference type="PANTHER" id="PTHR30055">
    <property type="entry name" value="HTH-TYPE TRANSCRIPTIONAL REGULATOR RUTR"/>
    <property type="match status" value="1"/>
</dbReference>
<dbReference type="GO" id="GO:0000976">
    <property type="term" value="F:transcription cis-regulatory region binding"/>
    <property type="evidence" value="ECO:0007669"/>
    <property type="project" value="TreeGrafter"/>
</dbReference>
<organism evidence="7 8">
    <name type="scientific">Parafrankia soli</name>
    <dbReference type="NCBI Taxonomy" id="2599596"/>
    <lineage>
        <taxon>Bacteria</taxon>
        <taxon>Bacillati</taxon>
        <taxon>Actinomycetota</taxon>
        <taxon>Actinomycetes</taxon>
        <taxon>Frankiales</taxon>
        <taxon>Frankiaceae</taxon>
        <taxon>Parafrankia</taxon>
    </lineage>
</organism>
<feature type="DNA-binding region" description="H-T-H motif" evidence="4">
    <location>
        <begin position="44"/>
        <end position="63"/>
    </location>
</feature>
<name>A0A1S1QWE9_9ACTN</name>
<evidence type="ECO:0000259" key="6">
    <source>
        <dbReference type="PROSITE" id="PS50977"/>
    </source>
</evidence>
<feature type="domain" description="HTH tetR-type" evidence="6">
    <location>
        <begin position="22"/>
        <end position="81"/>
    </location>
</feature>
<dbReference type="InterPro" id="IPR001647">
    <property type="entry name" value="HTH_TetR"/>
</dbReference>
<dbReference type="EMBL" id="MAXA01000113">
    <property type="protein sequence ID" value="OHV37372.1"/>
    <property type="molecule type" value="Genomic_DNA"/>
</dbReference>
<dbReference type="AlphaFoldDB" id="A0A1S1QWE9"/>
<proteinExistence type="predicted"/>
<reference evidence="8" key="1">
    <citation type="submission" date="2016-07" db="EMBL/GenBank/DDBJ databases">
        <title>Frankia sp. NRRL B-16219 Genome sequencing.</title>
        <authorList>
            <person name="Ghodhbane-Gtari F."/>
            <person name="Swanson E."/>
            <person name="Gueddou A."/>
            <person name="Louati M."/>
            <person name="Nouioui I."/>
            <person name="Hezbri K."/>
            <person name="Abebe-Akele F."/>
            <person name="Simpson S."/>
            <person name="Morris K."/>
            <person name="Thomas K."/>
            <person name="Gtari M."/>
            <person name="Tisa L.S."/>
        </authorList>
    </citation>
    <scope>NUCLEOTIDE SEQUENCE [LARGE SCALE GENOMIC DNA]</scope>
    <source>
        <strain evidence="8">NRRL B-16219</strain>
    </source>
</reference>
<evidence type="ECO:0000256" key="2">
    <source>
        <dbReference type="ARBA" id="ARBA00023125"/>
    </source>
</evidence>
<dbReference type="OrthoDB" id="3469831at2"/>
<dbReference type="Gene3D" id="1.10.357.10">
    <property type="entry name" value="Tetracycline Repressor, domain 2"/>
    <property type="match status" value="1"/>
</dbReference>
<protein>
    <submittedName>
        <fullName evidence="7">TetR family transcriptional regulator</fullName>
    </submittedName>
</protein>
<dbReference type="GO" id="GO:0003700">
    <property type="term" value="F:DNA-binding transcription factor activity"/>
    <property type="evidence" value="ECO:0007669"/>
    <property type="project" value="TreeGrafter"/>
</dbReference>
<dbReference type="SUPFAM" id="SSF46689">
    <property type="entry name" value="Homeodomain-like"/>
    <property type="match status" value="1"/>
</dbReference>
<evidence type="ECO:0000256" key="1">
    <source>
        <dbReference type="ARBA" id="ARBA00023015"/>
    </source>
</evidence>
<feature type="region of interest" description="Disordered" evidence="5">
    <location>
        <begin position="1"/>
        <end position="20"/>
    </location>
</feature>